<evidence type="ECO:0000313" key="2">
    <source>
        <dbReference type="Proteomes" id="UP000010116"/>
    </source>
</evidence>
<dbReference type="HOGENOM" id="CLU_1538990_0_0_6"/>
<reference evidence="1 2" key="1">
    <citation type="journal article" date="2012" name="ISME J.">
        <title>Genomic insights to SAR86, an abundant and uncultivated marine bacterial lineage.</title>
        <authorList>
            <person name="Dupont C.L."/>
            <person name="Rusch D.B."/>
            <person name="Yooseph S."/>
            <person name="Lombardo M.J."/>
            <person name="Richter R.A."/>
            <person name="Valas R."/>
            <person name="Novotny M."/>
            <person name="Yee-Greenbaum J."/>
            <person name="Selengut J.D."/>
            <person name="Haft D.H."/>
            <person name="Halpern A.L."/>
            <person name="Lasken R.S."/>
            <person name="Nealson K."/>
            <person name="Friedman R."/>
            <person name="Venter J.C."/>
        </authorList>
    </citation>
    <scope>NUCLEOTIDE SEQUENCE [LARGE SCALE GENOMIC DNA]</scope>
</reference>
<accession>J4KSQ1</accession>
<gene>
    <name evidence="1" type="ORF">NT02SARS_1336</name>
</gene>
<protein>
    <recommendedName>
        <fullName evidence="3">Tetratricopeptide repeat protein</fullName>
    </recommendedName>
</protein>
<sequence>MLLKKINFKTFIEADRNIKTGKHEEGKALATKNLKYDELFYVLIAQAELNLKNFKEARENILNYIEYAKSKNPNVPFEIGITSAIIYLESLYQLSLYDEIADFEKSFFEYLDTNDGIYNDLFNNSYLYFALVFANKGDIFNTAYYLNQAYKYSNSDRQREFIDNYVQRISSYLQ</sequence>
<organism evidence="1 2">
    <name type="scientific">SAR86 cluster bacterium SAR86B</name>
    <dbReference type="NCBI Taxonomy" id="1123867"/>
    <lineage>
        <taxon>Bacteria</taxon>
        <taxon>Pseudomonadati</taxon>
        <taxon>Pseudomonadota</taxon>
        <taxon>Gammaproteobacteria</taxon>
        <taxon>SAR86 cluster</taxon>
    </lineage>
</organism>
<dbReference type="EMBL" id="JH611183">
    <property type="protein sequence ID" value="EJP73094.1"/>
    <property type="molecule type" value="Genomic_DNA"/>
</dbReference>
<evidence type="ECO:0008006" key="3">
    <source>
        <dbReference type="Google" id="ProtNLM"/>
    </source>
</evidence>
<name>J4KSQ1_9GAMM</name>
<dbReference type="AlphaFoldDB" id="J4KSQ1"/>
<dbReference type="Proteomes" id="UP000010116">
    <property type="component" value="Unassembled WGS sequence"/>
</dbReference>
<evidence type="ECO:0000313" key="1">
    <source>
        <dbReference type="EMBL" id="EJP73094.1"/>
    </source>
</evidence>
<proteinExistence type="predicted"/>